<protein>
    <submittedName>
        <fullName evidence="1">Uncharacterized protein</fullName>
    </submittedName>
</protein>
<keyword evidence="2" id="KW-1185">Reference proteome</keyword>
<dbReference type="STRING" id="1765722.AT728_16280"/>
<sequence>MVLVPHCRECRTDVLDDDGRPLYVTARLLDSDLRRQLTAQGWQVTPGDPTLNRGPADPIAGDRLTCPACGLAAAAAADAARQRRDASDALPRTKTVDLAARLGAGWTLTQRAGDAARHRWLVEHDGTVHGHVNRYRRKDRTFSSGWEAHRRADLGHLRVDAITSCAKLRNSSFLWSSRDLAAWGIATAPRHTAPRPAWATRTQTTEA</sequence>
<accession>A0A0W7X3B9</accession>
<dbReference type="Proteomes" id="UP000054804">
    <property type="component" value="Unassembled WGS sequence"/>
</dbReference>
<name>A0A0W7X3B9_9ACTN</name>
<dbReference type="AlphaFoldDB" id="A0A0W7X3B9"/>
<evidence type="ECO:0000313" key="2">
    <source>
        <dbReference type="Proteomes" id="UP000054804"/>
    </source>
</evidence>
<comment type="caution">
    <text evidence="1">The sequence shown here is derived from an EMBL/GenBank/DDBJ whole genome shotgun (WGS) entry which is preliminary data.</text>
</comment>
<reference evidence="1 2" key="1">
    <citation type="submission" date="2015-12" db="EMBL/GenBank/DDBJ databases">
        <title>Draft genome sequence of Streptomyces silvensis ATCC 53525, a producer of novel hormone antagonists.</title>
        <authorList>
            <person name="Johnston C.W."/>
            <person name="Li Y."/>
            <person name="Magarvey N.A."/>
        </authorList>
    </citation>
    <scope>NUCLEOTIDE SEQUENCE [LARGE SCALE GENOMIC DNA]</scope>
    <source>
        <strain evidence="1 2">ATCC 53525</strain>
    </source>
</reference>
<proteinExistence type="predicted"/>
<organism evidence="1 2">
    <name type="scientific">Streptomyces silvensis</name>
    <dbReference type="NCBI Taxonomy" id="1765722"/>
    <lineage>
        <taxon>Bacteria</taxon>
        <taxon>Bacillati</taxon>
        <taxon>Actinomycetota</taxon>
        <taxon>Actinomycetes</taxon>
        <taxon>Kitasatosporales</taxon>
        <taxon>Streptomycetaceae</taxon>
        <taxon>Streptomyces</taxon>
    </lineage>
</organism>
<gene>
    <name evidence="1" type="ORF">AT728_16280</name>
</gene>
<dbReference type="EMBL" id="LOCL01000034">
    <property type="protein sequence ID" value="KUF17360.1"/>
    <property type="molecule type" value="Genomic_DNA"/>
</dbReference>
<evidence type="ECO:0000313" key="1">
    <source>
        <dbReference type="EMBL" id="KUF17360.1"/>
    </source>
</evidence>